<dbReference type="EMBL" id="MPZV01000001">
    <property type="protein sequence ID" value="OOY26054.1"/>
    <property type="molecule type" value="Genomic_DNA"/>
</dbReference>
<gene>
    <name evidence="8" type="ORF">BMI91_06640</name>
</gene>
<feature type="domain" description="OmpR/PhoB-type" evidence="7">
    <location>
        <begin position="129"/>
        <end position="230"/>
    </location>
</feature>
<evidence type="ECO:0000259" key="7">
    <source>
        <dbReference type="PROSITE" id="PS51755"/>
    </source>
</evidence>
<accession>A0ABX3N289</accession>
<dbReference type="InterPro" id="IPR016032">
    <property type="entry name" value="Sig_transdc_resp-reg_C-effctor"/>
</dbReference>
<keyword evidence="2" id="KW-0902">Two-component regulatory system</keyword>
<organism evidence="8 9">
    <name type="scientific">Thioclava sediminum</name>
    <dbReference type="NCBI Taxonomy" id="1915319"/>
    <lineage>
        <taxon>Bacteria</taxon>
        <taxon>Pseudomonadati</taxon>
        <taxon>Pseudomonadota</taxon>
        <taxon>Alphaproteobacteria</taxon>
        <taxon>Rhodobacterales</taxon>
        <taxon>Paracoccaceae</taxon>
        <taxon>Thioclava</taxon>
    </lineage>
</organism>
<dbReference type="Pfam" id="PF00486">
    <property type="entry name" value="Trans_reg_C"/>
    <property type="match status" value="1"/>
</dbReference>
<keyword evidence="9" id="KW-1185">Reference proteome</keyword>
<keyword evidence="5" id="KW-0804">Transcription</keyword>
<dbReference type="InterPro" id="IPR001867">
    <property type="entry name" value="OmpR/PhoB-type_DNA-bd"/>
</dbReference>
<name>A0ABX3N289_9RHOB</name>
<dbReference type="InterPro" id="IPR039420">
    <property type="entry name" value="WalR-like"/>
</dbReference>
<dbReference type="PROSITE" id="PS51755">
    <property type="entry name" value="OMPR_PHOB"/>
    <property type="match status" value="1"/>
</dbReference>
<evidence type="ECO:0000256" key="2">
    <source>
        <dbReference type="ARBA" id="ARBA00023012"/>
    </source>
</evidence>
<evidence type="ECO:0000256" key="5">
    <source>
        <dbReference type="ARBA" id="ARBA00023163"/>
    </source>
</evidence>
<keyword evidence="4 6" id="KW-0238">DNA-binding</keyword>
<protein>
    <submittedName>
        <fullName evidence="8">Transcriptional regulator</fullName>
    </submittedName>
</protein>
<evidence type="ECO:0000256" key="3">
    <source>
        <dbReference type="ARBA" id="ARBA00023015"/>
    </source>
</evidence>
<dbReference type="PANTHER" id="PTHR48111:SF22">
    <property type="entry name" value="REGULATOR OF RPOS"/>
    <property type="match status" value="1"/>
</dbReference>
<dbReference type="CDD" id="cd00383">
    <property type="entry name" value="trans_reg_C"/>
    <property type="match status" value="1"/>
</dbReference>
<evidence type="ECO:0000313" key="8">
    <source>
        <dbReference type="EMBL" id="OOY26054.1"/>
    </source>
</evidence>
<dbReference type="SMART" id="SM00862">
    <property type="entry name" value="Trans_reg_C"/>
    <property type="match status" value="1"/>
</dbReference>
<dbReference type="PANTHER" id="PTHR48111">
    <property type="entry name" value="REGULATOR OF RPOS"/>
    <property type="match status" value="1"/>
</dbReference>
<reference evidence="8 9" key="1">
    <citation type="submission" date="2016-11" db="EMBL/GenBank/DDBJ databases">
        <title>A multilocus sequence analysis scheme for characterization of bacteria in the genus Thioclava.</title>
        <authorList>
            <person name="Liu Y."/>
            <person name="Shao Z."/>
        </authorList>
    </citation>
    <scope>NUCLEOTIDE SEQUENCE [LARGE SCALE GENOMIC DNA]</scope>
    <source>
        <strain evidence="8 9">TAW-CT134</strain>
    </source>
</reference>
<comment type="caution">
    <text evidence="8">The sequence shown here is derived from an EMBL/GenBank/DDBJ whole genome shotgun (WGS) entry which is preliminary data.</text>
</comment>
<dbReference type="InterPro" id="IPR011006">
    <property type="entry name" value="CheY-like_superfamily"/>
</dbReference>
<evidence type="ECO:0000313" key="9">
    <source>
        <dbReference type="Proteomes" id="UP000190787"/>
    </source>
</evidence>
<dbReference type="Gene3D" id="1.10.10.10">
    <property type="entry name" value="Winged helix-like DNA-binding domain superfamily/Winged helix DNA-binding domain"/>
    <property type="match status" value="1"/>
</dbReference>
<feature type="DNA-binding region" description="OmpR/PhoB-type" evidence="6">
    <location>
        <begin position="129"/>
        <end position="230"/>
    </location>
</feature>
<dbReference type="Proteomes" id="UP000190787">
    <property type="component" value="Unassembled WGS sequence"/>
</dbReference>
<evidence type="ECO:0000256" key="4">
    <source>
        <dbReference type="ARBA" id="ARBA00023125"/>
    </source>
</evidence>
<keyword evidence="1" id="KW-0597">Phosphoprotein</keyword>
<dbReference type="Gene3D" id="3.40.50.2300">
    <property type="match status" value="1"/>
</dbReference>
<keyword evidence="3" id="KW-0805">Transcription regulation</keyword>
<dbReference type="SUPFAM" id="SSF52172">
    <property type="entry name" value="CheY-like"/>
    <property type="match status" value="1"/>
</dbReference>
<sequence length="254" mass="27890">MEACMNIYVFEPRDGRVRGLLSELESVGLQPVLVPASFFASDLSTLNQKGVDTRAILIGDCPEVTDYIRAIRSCGCRNPVLVMRDFKNSRDASEALDAGADDVMVSPIKGIEALSRINSIIRRSYGHAAESISVGEITAFFDGRDPLVSGARLKLSNREHAIFQHLALNANKVIAKGAIYDAVYGMSDDQPFDKVIDVYICKLRKKIADAADSGHQYIETVYGRGYKFSELESTRDVKLAAYEQTDARGTVAAR</sequence>
<proteinExistence type="predicted"/>
<evidence type="ECO:0000256" key="1">
    <source>
        <dbReference type="ARBA" id="ARBA00022553"/>
    </source>
</evidence>
<dbReference type="SUPFAM" id="SSF46894">
    <property type="entry name" value="C-terminal effector domain of the bipartite response regulators"/>
    <property type="match status" value="1"/>
</dbReference>
<dbReference type="InterPro" id="IPR036388">
    <property type="entry name" value="WH-like_DNA-bd_sf"/>
</dbReference>
<evidence type="ECO:0000256" key="6">
    <source>
        <dbReference type="PROSITE-ProRule" id="PRU01091"/>
    </source>
</evidence>